<keyword evidence="2" id="KW-1185">Reference proteome</keyword>
<dbReference type="AlphaFoldDB" id="A0A016SQE6"/>
<evidence type="ECO:0000313" key="1">
    <source>
        <dbReference type="EMBL" id="EYB92596.1"/>
    </source>
</evidence>
<proteinExistence type="predicted"/>
<comment type="caution">
    <text evidence="1">The sequence shown here is derived from an EMBL/GenBank/DDBJ whole genome shotgun (WGS) entry which is preliminary data.</text>
</comment>
<name>A0A016SQE6_9BILA</name>
<dbReference type="Proteomes" id="UP000024635">
    <property type="component" value="Unassembled WGS sequence"/>
</dbReference>
<reference evidence="2" key="1">
    <citation type="journal article" date="2015" name="Nat. Genet.">
        <title>The genome and transcriptome of the zoonotic hookworm Ancylostoma ceylanicum identify infection-specific gene families.</title>
        <authorList>
            <person name="Schwarz E.M."/>
            <person name="Hu Y."/>
            <person name="Antoshechkin I."/>
            <person name="Miller M.M."/>
            <person name="Sternberg P.W."/>
            <person name="Aroian R.V."/>
        </authorList>
    </citation>
    <scope>NUCLEOTIDE SEQUENCE</scope>
    <source>
        <strain evidence="2">HY135</strain>
    </source>
</reference>
<protein>
    <submittedName>
        <fullName evidence="1">Uncharacterized protein</fullName>
    </submittedName>
</protein>
<organism evidence="1 2">
    <name type="scientific">Ancylostoma ceylanicum</name>
    <dbReference type="NCBI Taxonomy" id="53326"/>
    <lineage>
        <taxon>Eukaryota</taxon>
        <taxon>Metazoa</taxon>
        <taxon>Ecdysozoa</taxon>
        <taxon>Nematoda</taxon>
        <taxon>Chromadorea</taxon>
        <taxon>Rhabditida</taxon>
        <taxon>Rhabditina</taxon>
        <taxon>Rhabditomorpha</taxon>
        <taxon>Strongyloidea</taxon>
        <taxon>Ancylostomatidae</taxon>
        <taxon>Ancylostomatinae</taxon>
        <taxon>Ancylostoma</taxon>
    </lineage>
</organism>
<accession>A0A016SQE6</accession>
<dbReference type="EMBL" id="JARK01001528">
    <property type="protein sequence ID" value="EYB92596.1"/>
    <property type="molecule type" value="Genomic_DNA"/>
</dbReference>
<gene>
    <name evidence="1" type="primary">Acey_s0192.g1364</name>
    <name evidence="1" type="ORF">Y032_0192g1364</name>
</gene>
<sequence length="235" mass="26577">MYRACGSSNTVPGEHVAASGLTPLCKRQNKSDLYVSLKSASVIVLSDLRVISLNYWDVQSSVVEKIVICSTGVRLISRVYQQLSTFYTYSTAETYAIALMFLLLKRSDFDWRVQSQGKVRVDPQQSLRKQAIALALPLQLPADRIHLDFDPFSKIMNALSKNLQSEHKQALSASLTTAIPCKPSLLNPLPCEQSRQKRGSEWFLVVLSVQFSADAPRRKHRVKVEYLDSKTWDRR</sequence>
<evidence type="ECO:0000313" key="2">
    <source>
        <dbReference type="Proteomes" id="UP000024635"/>
    </source>
</evidence>